<feature type="compositionally biased region" description="Low complexity" evidence="5">
    <location>
        <begin position="244"/>
        <end position="253"/>
    </location>
</feature>
<feature type="region of interest" description="Disordered" evidence="5">
    <location>
        <begin position="104"/>
        <end position="359"/>
    </location>
</feature>
<accession>A0AAN8UI43</accession>
<evidence type="ECO:0000313" key="8">
    <source>
        <dbReference type="Proteomes" id="UP001370490"/>
    </source>
</evidence>
<dbReference type="PANTHER" id="PTHR45868:SF83">
    <property type="entry name" value="HEAVY METAL-ASSOCIATED ISOPRENYLATED PLANT PROTEIN 33"/>
    <property type="match status" value="1"/>
</dbReference>
<dbReference type="Gene3D" id="3.30.70.100">
    <property type="match status" value="1"/>
</dbReference>
<keyword evidence="8" id="KW-1185">Reference proteome</keyword>
<proteinExistence type="inferred from homology"/>
<comment type="caution">
    <text evidence="7">The sequence shown here is derived from an EMBL/GenBank/DDBJ whole genome shotgun (WGS) entry which is preliminary data.</text>
</comment>
<keyword evidence="3" id="KW-0636">Prenylation</keyword>
<dbReference type="EMBL" id="JBAMMX010000028">
    <property type="protein sequence ID" value="KAK6911516.1"/>
    <property type="molecule type" value="Genomic_DNA"/>
</dbReference>
<evidence type="ECO:0000256" key="1">
    <source>
        <dbReference type="ARBA" id="ARBA00022481"/>
    </source>
</evidence>
<sequence length="489" mass="53443">MYKQMGKQDLFKTQSCVLKVNIHCDGCRKKVKKLLQKIDGVYNVNINAEQGRVTVTGNVDPSTLIKKLEKGGKHAEIWGGQRAPNNYQDSMNAQFKNMQIESGKSNKNQKGVNGKEQHQKGSHQLQQQQQHQKKQMKGSKDMKVPPKEQKSVKFNMDDFDDDMSGEDFDDDFDDEDGFDDEYEVDDDDDDDDMFDLDHHQHHPSNMMMPLKGNSTKHNGSNGMIKGNGLNDKNKGKGGEKKKGGFFNFPIKVKGFGGKSSDKDNKKDKKGKDEKKLGGNSNSGGKTKNGESKNGRGGTKSEGTNGGRFIVDNKNNKNGSHVGGGGYKGIKSGNVGNGVGAHNNGNLGRKGSPPNNNNTEDGFEIDVTSFGPSGPNGRNVMGGHNHMGNYQMGHGHMANLGIFPAVRGLPATAMNGGFYGGVGPVNPYNQHHMAMMTNQQRGYGNEGFQPMMYARPQPPPPYGYMPPMPPPGVVDPYMFNDENSDSCSIM</sequence>
<name>A0AAN8UI43_9MAGN</name>
<dbReference type="PANTHER" id="PTHR45868">
    <property type="entry name" value="HEAVY METAL-ASSOCIATED ISOPRENYLATED PLANT PROTEIN 33-RELATED"/>
    <property type="match status" value="1"/>
</dbReference>
<evidence type="ECO:0000256" key="4">
    <source>
        <dbReference type="ARBA" id="ARBA00024045"/>
    </source>
</evidence>
<keyword evidence="1" id="KW-0488">Methylation</keyword>
<evidence type="ECO:0000256" key="5">
    <source>
        <dbReference type="SAM" id="MobiDB-lite"/>
    </source>
</evidence>
<feature type="compositionally biased region" description="Polar residues" evidence="5">
    <location>
        <begin position="212"/>
        <end position="221"/>
    </location>
</feature>
<gene>
    <name evidence="7" type="ORF">RJ641_023609</name>
</gene>
<evidence type="ECO:0000256" key="2">
    <source>
        <dbReference type="ARBA" id="ARBA00022723"/>
    </source>
</evidence>
<dbReference type="CDD" id="cd00371">
    <property type="entry name" value="HMA"/>
    <property type="match status" value="1"/>
</dbReference>
<dbReference type="PROSITE" id="PS50846">
    <property type="entry name" value="HMA_2"/>
    <property type="match status" value="1"/>
</dbReference>
<dbReference type="AlphaFoldDB" id="A0AAN8UI43"/>
<protein>
    <submittedName>
        <fullName evidence="7">Heavy metal-associated domain, HMA</fullName>
    </submittedName>
</protein>
<dbReference type="FunFam" id="3.30.70.100:FF:000008">
    <property type="entry name" value="Copper transport protein ATOX1"/>
    <property type="match status" value="1"/>
</dbReference>
<evidence type="ECO:0000313" key="7">
    <source>
        <dbReference type="EMBL" id="KAK6911516.1"/>
    </source>
</evidence>
<feature type="compositionally biased region" description="Basic and acidic residues" evidence="5">
    <location>
        <begin position="231"/>
        <end position="242"/>
    </location>
</feature>
<feature type="compositionally biased region" description="Basic and acidic residues" evidence="5">
    <location>
        <begin position="138"/>
        <end position="151"/>
    </location>
</feature>
<reference evidence="7 8" key="1">
    <citation type="submission" date="2023-12" db="EMBL/GenBank/DDBJ databases">
        <title>A high-quality genome assembly for Dillenia turbinata (Dilleniales).</title>
        <authorList>
            <person name="Chanderbali A."/>
        </authorList>
    </citation>
    <scope>NUCLEOTIDE SEQUENCE [LARGE SCALE GENOMIC DNA]</scope>
    <source>
        <strain evidence="7">LSX21</strain>
        <tissue evidence="7">Leaf</tissue>
    </source>
</reference>
<feature type="domain" description="HMA" evidence="6">
    <location>
        <begin position="13"/>
        <end position="76"/>
    </location>
</feature>
<feature type="compositionally biased region" description="Basic and acidic residues" evidence="5">
    <location>
        <begin position="259"/>
        <end position="276"/>
    </location>
</feature>
<keyword evidence="2" id="KW-0479">Metal-binding</keyword>
<keyword evidence="3" id="KW-0449">Lipoprotein</keyword>
<dbReference type="InterPro" id="IPR036163">
    <property type="entry name" value="HMA_dom_sf"/>
</dbReference>
<dbReference type="SUPFAM" id="SSF55008">
    <property type="entry name" value="HMA, heavy metal-associated domain"/>
    <property type="match status" value="1"/>
</dbReference>
<dbReference type="Pfam" id="PF00403">
    <property type="entry name" value="HMA"/>
    <property type="match status" value="1"/>
</dbReference>
<dbReference type="InterPro" id="IPR006121">
    <property type="entry name" value="HMA_dom"/>
</dbReference>
<feature type="compositionally biased region" description="Gly residues" evidence="5">
    <location>
        <begin position="294"/>
        <end position="305"/>
    </location>
</feature>
<feature type="compositionally biased region" description="Low complexity" evidence="5">
    <location>
        <begin position="328"/>
        <end position="345"/>
    </location>
</feature>
<organism evidence="7 8">
    <name type="scientific">Dillenia turbinata</name>
    <dbReference type="NCBI Taxonomy" id="194707"/>
    <lineage>
        <taxon>Eukaryota</taxon>
        <taxon>Viridiplantae</taxon>
        <taxon>Streptophyta</taxon>
        <taxon>Embryophyta</taxon>
        <taxon>Tracheophyta</taxon>
        <taxon>Spermatophyta</taxon>
        <taxon>Magnoliopsida</taxon>
        <taxon>eudicotyledons</taxon>
        <taxon>Gunneridae</taxon>
        <taxon>Pentapetalae</taxon>
        <taxon>Dilleniales</taxon>
        <taxon>Dilleniaceae</taxon>
        <taxon>Dillenia</taxon>
    </lineage>
</organism>
<comment type="similarity">
    <text evidence="4">Belongs to the HIPP family.</text>
</comment>
<feature type="compositionally biased region" description="Acidic residues" evidence="5">
    <location>
        <begin position="157"/>
        <end position="194"/>
    </location>
</feature>
<dbReference type="Proteomes" id="UP001370490">
    <property type="component" value="Unassembled WGS sequence"/>
</dbReference>
<dbReference type="GO" id="GO:0046872">
    <property type="term" value="F:metal ion binding"/>
    <property type="evidence" value="ECO:0007669"/>
    <property type="project" value="UniProtKB-KW"/>
</dbReference>
<evidence type="ECO:0000259" key="6">
    <source>
        <dbReference type="PROSITE" id="PS50846"/>
    </source>
</evidence>
<evidence type="ECO:0000256" key="3">
    <source>
        <dbReference type="ARBA" id="ARBA00023289"/>
    </source>
</evidence>